<comment type="caution">
    <text evidence="12">The sequence shown here is derived from an EMBL/GenBank/DDBJ whole genome shotgun (WGS) entry which is preliminary data.</text>
</comment>
<evidence type="ECO:0000256" key="7">
    <source>
        <dbReference type="ARBA" id="ARBA00023237"/>
    </source>
</evidence>
<keyword evidence="12" id="KW-0675">Receptor</keyword>
<dbReference type="InterPro" id="IPR036942">
    <property type="entry name" value="Beta-barrel_TonB_sf"/>
</dbReference>
<keyword evidence="6 8" id="KW-0472">Membrane</keyword>
<evidence type="ECO:0000256" key="1">
    <source>
        <dbReference type="ARBA" id="ARBA00004571"/>
    </source>
</evidence>
<proteinExistence type="inferred from homology"/>
<evidence type="ECO:0000259" key="11">
    <source>
        <dbReference type="Pfam" id="PF07715"/>
    </source>
</evidence>
<dbReference type="InterPro" id="IPR012910">
    <property type="entry name" value="Plug_dom"/>
</dbReference>
<evidence type="ECO:0000256" key="8">
    <source>
        <dbReference type="PROSITE-ProRule" id="PRU01360"/>
    </source>
</evidence>
<accession>A0A023D9B0</accession>
<evidence type="ECO:0000256" key="6">
    <source>
        <dbReference type="ARBA" id="ARBA00023136"/>
    </source>
</evidence>
<keyword evidence="13" id="KW-1185">Reference proteome</keyword>
<dbReference type="Pfam" id="PF00593">
    <property type="entry name" value="TonB_dep_Rec_b-barrel"/>
    <property type="match status" value="1"/>
</dbReference>
<dbReference type="InterPro" id="IPR037066">
    <property type="entry name" value="Plug_dom_sf"/>
</dbReference>
<dbReference type="Gene3D" id="2.170.130.10">
    <property type="entry name" value="TonB-dependent receptor, plug domain"/>
    <property type="match status" value="1"/>
</dbReference>
<dbReference type="Proteomes" id="UP000019760">
    <property type="component" value="Unassembled WGS sequence"/>
</dbReference>
<evidence type="ECO:0000313" key="12">
    <source>
        <dbReference type="EMBL" id="GAJ30698.1"/>
    </source>
</evidence>
<evidence type="ECO:0000313" key="13">
    <source>
        <dbReference type="Proteomes" id="UP000019760"/>
    </source>
</evidence>
<gene>
    <name evidence="12" type="ORF">Amme_238_008</name>
</gene>
<keyword evidence="5 9" id="KW-0798">TonB box</keyword>
<dbReference type="SUPFAM" id="SSF56935">
    <property type="entry name" value="Porins"/>
    <property type="match status" value="1"/>
</dbReference>
<organism evidence="12 13">
    <name type="scientific">Acidomonas methanolica NBRC 104435</name>
    <dbReference type="NCBI Taxonomy" id="1231351"/>
    <lineage>
        <taxon>Bacteria</taxon>
        <taxon>Pseudomonadati</taxon>
        <taxon>Pseudomonadota</taxon>
        <taxon>Alphaproteobacteria</taxon>
        <taxon>Acetobacterales</taxon>
        <taxon>Acetobacteraceae</taxon>
        <taxon>Acidomonas</taxon>
    </lineage>
</organism>
<evidence type="ECO:0000256" key="3">
    <source>
        <dbReference type="ARBA" id="ARBA00022452"/>
    </source>
</evidence>
<dbReference type="EMBL" id="BAND01000222">
    <property type="protein sequence ID" value="GAJ30698.1"/>
    <property type="molecule type" value="Genomic_DNA"/>
</dbReference>
<comment type="similarity">
    <text evidence="8 9">Belongs to the TonB-dependent receptor family.</text>
</comment>
<dbReference type="Pfam" id="PF07715">
    <property type="entry name" value="Plug"/>
    <property type="match status" value="1"/>
</dbReference>
<dbReference type="Gene3D" id="2.40.170.20">
    <property type="entry name" value="TonB-dependent receptor, beta-barrel domain"/>
    <property type="match status" value="1"/>
</dbReference>
<evidence type="ECO:0000256" key="4">
    <source>
        <dbReference type="ARBA" id="ARBA00022692"/>
    </source>
</evidence>
<keyword evidence="2 8" id="KW-0813">Transport</keyword>
<evidence type="ECO:0000256" key="5">
    <source>
        <dbReference type="ARBA" id="ARBA00023077"/>
    </source>
</evidence>
<keyword evidence="4 8" id="KW-0812">Transmembrane</keyword>
<keyword evidence="7 8" id="KW-0998">Cell outer membrane</keyword>
<sequence length="814" mass="89834">MVRGVFAEKQNPVFPVKFSILMLSSIATLCASRVALAEDAKPVEKVAVRGKVATSGARNIKKTNKAAVSRYSEEVEVAGSQRYMQTGSSMKVDSRILQSEVPGQNILKAIGQLPGTSYSSSDPLGIDGWSSSIRIRGFSQNQLGVTLDGIPLNDQTYANLNGLNINNAIISDDIGRASLSVGAGGLAVPSNSNLGGSIEIGIKDPADHMGAKVSQGFGSYGMKRTYVRLDSGKLNETGTKLFVSYARAYEQKYNSSSPDFMQNVDGKIVQPLGERARASLFFNWSNAEVWNYADQSLEMLDKLGWRTADFYPDYAAAYSAAQWGQLNAAGGPYAPITVVGPSTLPAGWQNVSTQSATAFYDAGQATVDYLTGLHLDVDITERLKWHGLLYGHKDDTHTLIGDPTTISDTGAPLAEDVWHLQQQRGGFTGNFTYDYHKHHIETGAWFENNSQSTNFNIYNQPVLGQGNPVSVTGPYDKYGLLYSIYNYKWNTNTFQYHIMDTYTLLDNLGLTYGFKSMLQTTSGGAQANFPNLAHGSMTSAAAFLPNVNLVWRFLKHHELYFDVAETMRPYSVAAKGSYTSPWGVSTQALFNQNQSHLRPEKDWVYVVGYRYTSRQIVASVAGYHADISHRLMSASVGSLNNPVSTVIDTSKASMYGVDVSVNYYPFKWLGIFNSFSYNHMTYGAHVNACPLTGNCDLYGKTMTAYPSFIYKTGIDFHYNGFEANFYANYFSKRYYSLMNDTSVNPYWFTSTGASYDFGKLSVMKNLKVNFTAYNLLNQKYISQMGENGFPVSGDYQSLQRGAVREFFGTVSVLF</sequence>
<reference evidence="12 13" key="2">
    <citation type="journal article" date="2014" name="FEMS Microbiol. Lett.">
        <title>Draft genomic DNA sequence of the facultatively methylotrophic bacterium Acidomonas methanolica type strain MB58.</title>
        <authorList>
            <person name="Higashiura N."/>
            <person name="Hadano H."/>
            <person name="Hirakawa H."/>
            <person name="Matsutani M."/>
            <person name="Takabe S."/>
            <person name="Matsushita K."/>
            <person name="Azuma Y."/>
        </authorList>
    </citation>
    <scope>NUCLEOTIDE SEQUENCE [LARGE SCALE GENOMIC DNA]</scope>
    <source>
        <strain evidence="12 13">MB58</strain>
    </source>
</reference>
<comment type="subcellular location">
    <subcellularLocation>
        <location evidence="1 8">Cell outer membrane</location>
        <topology evidence="1 8">Multi-pass membrane protein</topology>
    </subcellularLocation>
</comment>
<evidence type="ECO:0000256" key="9">
    <source>
        <dbReference type="RuleBase" id="RU003357"/>
    </source>
</evidence>
<dbReference type="PROSITE" id="PS52016">
    <property type="entry name" value="TONB_DEPENDENT_REC_3"/>
    <property type="match status" value="1"/>
</dbReference>
<evidence type="ECO:0000259" key="10">
    <source>
        <dbReference type="Pfam" id="PF00593"/>
    </source>
</evidence>
<keyword evidence="3 8" id="KW-1134">Transmembrane beta strand</keyword>
<dbReference type="InterPro" id="IPR000531">
    <property type="entry name" value="Beta-barrel_TonB"/>
</dbReference>
<dbReference type="InterPro" id="IPR039426">
    <property type="entry name" value="TonB-dep_rcpt-like"/>
</dbReference>
<feature type="domain" description="TonB-dependent receptor plug" evidence="11">
    <location>
        <begin position="91"/>
        <end position="186"/>
    </location>
</feature>
<dbReference type="GO" id="GO:0009279">
    <property type="term" value="C:cell outer membrane"/>
    <property type="evidence" value="ECO:0007669"/>
    <property type="project" value="UniProtKB-SubCell"/>
</dbReference>
<dbReference type="RefSeq" id="WP_081797933.1">
    <property type="nucleotide sequence ID" value="NZ_BAND01000222.1"/>
</dbReference>
<reference evidence="13" key="1">
    <citation type="journal article" date="2014" name="FEMS Microbiol. Lett.">
        <title>Draft Genomic DNA Sequence of the Facultatively Methylotrophic Bacterium Acidomonas methanolica type strain MB58.</title>
        <authorList>
            <person name="Higashiura N."/>
            <person name="Hadano H."/>
            <person name="Hirakawa H."/>
            <person name="Matsutani M."/>
            <person name="Takabe S."/>
            <person name="Matsushita K."/>
            <person name="Azuma Y."/>
        </authorList>
    </citation>
    <scope>NUCLEOTIDE SEQUENCE [LARGE SCALE GENOMIC DNA]</scope>
    <source>
        <strain evidence="13">MB58</strain>
    </source>
</reference>
<feature type="domain" description="TonB-dependent receptor-like beta-barrel" evidence="10">
    <location>
        <begin position="320"/>
        <end position="775"/>
    </location>
</feature>
<name>A0A023D9B0_ACIMT</name>
<protein>
    <submittedName>
        <fullName evidence="12">TonB-dependent receptor</fullName>
    </submittedName>
</protein>
<evidence type="ECO:0000256" key="2">
    <source>
        <dbReference type="ARBA" id="ARBA00022448"/>
    </source>
</evidence>
<dbReference type="AlphaFoldDB" id="A0A023D9B0"/>